<keyword evidence="1" id="KW-0812">Transmembrane</keyword>
<evidence type="ECO:0000313" key="3">
    <source>
        <dbReference type="Proteomes" id="UP000007463"/>
    </source>
</evidence>
<dbReference type="Pfam" id="PF14345">
    <property type="entry name" value="GDYXXLXY"/>
    <property type="match status" value="1"/>
</dbReference>
<name>F2IGY5_FLUTR</name>
<keyword evidence="3" id="KW-1185">Reference proteome</keyword>
<dbReference type="EMBL" id="CP002542">
    <property type="protein sequence ID" value="AEA44766.1"/>
    <property type="molecule type" value="Genomic_DNA"/>
</dbReference>
<keyword evidence="1" id="KW-1133">Transmembrane helix</keyword>
<protein>
    <recommendedName>
        <fullName evidence="4">GDYXXLXY protein</fullName>
    </recommendedName>
</protein>
<reference evidence="2 3" key="1">
    <citation type="journal article" date="2011" name="Stand. Genomic Sci.">
        <title>Complete genome sequence of the gliding freshwater bacterium Fluviicola taffensis type strain (RW262).</title>
        <authorList>
            <person name="Woyke T."/>
            <person name="Chertkov O."/>
            <person name="Lapidus A."/>
            <person name="Nolan M."/>
            <person name="Lucas S."/>
            <person name="Del Rio T.G."/>
            <person name="Tice H."/>
            <person name="Cheng J.F."/>
            <person name="Tapia R."/>
            <person name="Han C."/>
            <person name="Goodwin L."/>
            <person name="Pitluck S."/>
            <person name="Liolios K."/>
            <person name="Pagani I."/>
            <person name="Ivanova N."/>
            <person name="Huntemann M."/>
            <person name="Mavromatis K."/>
            <person name="Mikhailova N."/>
            <person name="Pati A."/>
            <person name="Chen A."/>
            <person name="Palaniappan K."/>
            <person name="Land M."/>
            <person name="Hauser L."/>
            <person name="Brambilla E.M."/>
            <person name="Rohde M."/>
            <person name="Mwirichia R."/>
            <person name="Sikorski J."/>
            <person name="Tindall B.J."/>
            <person name="Goker M."/>
            <person name="Bristow J."/>
            <person name="Eisen J.A."/>
            <person name="Markowitz V."/>
            <person name="Hugenholtz P."/>
            <person name="Klenk H.P."/>
            <person name="Kyrpides N.C."/>
        </authorList>
    </citation>
    <scope>NUCLEOTIDE SEQUENCE [LARGE SCALE GENOMIC DNA]</scope>
    <source>
        <strain evidence="3">DSM 16823 / RW262 / RW262</strain>
    </source>
</reference>
<dbReference type="eggNOG" id="COG4929">
    <property type="taxonomic scope" value="Bacteria"/>
</dbReference>
<dbReference type="RefSeq" id="WP_013687535.1">
    <property type="nucleotide sequence ID" value="NC_015321.1"/>
</dbReference>
<dbReference type="KEGG" id="fte:Fluta_2786"/>
<evidence type="ECO:0000313" key="2">
    <source>
        <dbReference type="EMBL" id="AEA44766.1"/>
    </source>
</evidence>
<dbReference type="InterPro" id="IPR025833">
    <property type="entry name" value="GDYXXLXY"/>
</dbReference>
<dbReference type="HOGENOM" id="CLU_105410_0_0_10"/>
<feature type="transmembrane region" description="Helical" evidence="1">
    <location>
        <begin position="7"/>
        <end position="25"/>
    </location>
</feature>
<keyword evidence="1" id="KW-0472">Membrane</keyword>
<accession>F2IGY5</accession>
<dbReference type="Proteomes" id="UP000007463">
    <property type="component" value="Chromosome"/>
</dbReference>
<gene>
    <name evidence="2" type="ordered locus">Fluta_2786</name>
</gene>
<organism evidence="2 3">
    <name type="scientific">Fluviicola taffensis (strain DSM 16823 / NCIMB 13979 / RW262)</name>
    <dbReference type="NCBI Taxonomy" id="755732"/>
    <lineage>
        <taxon>Bacteria</taxon>
        <taxon>Pseudomonadati</taxon>
        <taxon>Bacteroidota</taxon>
        <taxon>Flavobacteriia</taxon>
        <taxon>Flavobacteriales</taxon>
        <taxon>Crocinitomicaceae</taxon>
        <taxon>Fluviicola</taxon>
    </lineage>
</organism>
<dbReference type="OrthoDB" id="4868247at2"/>
<dbReference type="AlphaFoldDB" id="F2IGY5"/>
<reference evidence="3" key="2">
    <citation type="submission" date="2011-02" db="EMBL/GenBank/DDBJ databases">
        <title>The complete genome of Fluviicola taffensis DSM 16823.</title>
        <authorList>
            <consortium name="US DOE Joint Genome Institute (JGI-PGF)"/>
            <person name="Lucas S."/>
            <person name="Copeland A."/>
            <person name="Lapidus A."/>
            <person name="Bruce D."/>
            <person name="Goodwin L."/>
            <person name="Pitluck S."/>
            <person name="Kyrpides N."/>
            <person name="Mavromatis K."/>
            <person name="Ivanova N."/>
            <person name="Mikhailova N."/>
            <person name="Pagani I."/>
            <person name="Chertkov O."/>
            <person name="Detter J.C."/>
            <person name="Han C."/>
            <person name="Tapia R."/>
            <person name="Land M."/>
            <person name="Hauser L."/>
            <person name="Markowitz V."/>
            <person name="Cheng J.-F."/>
            <person name="Hugenholtz P."/>
            <person name="Woyke T."/>
            <person name="Wu D."/>
            <person name="Tindall B."/>
            <person name="Pomrenke H.G."/>
            <person name="Brambilla E."/>
            <person name="Klenk H.-P."/>
            <person name="Eisen J.A."/>
        </authorList>
    </citation>
    <scope>NUCLEOTIDE SEQUENCE [LARGE SCALE GENOMIC DNA]</scope>
    <source>
        <strain evidence="3">DSM 16823 / RW262 / RW262</strain>
    </source>
</reference>
<evidence type="ECO:0008006" key="4">
    <source>
        <dbReference type="Google" id="ProtNLM"/>
    </source>
</evidence>
<evidence type="ECO:0000256" key="1">
    <source>
        <dbReference type="SAM" id="Phobius"/>
    </source>
</evidence>
<dbReference type="STRING" id="755732.Fluta_2786"/>
<sequence length="174" mass="20521">MINWKRNLIIANMMLVFGVFGWMVFQKEELIKNGEILVLKLQPVDPRSFMMGDYMTLNYAINNDISTNSFDFENINIMGSRPYDGPLRRKVVVKMQDSLAVFVRIKNKKPLAKGEFELPCKNTYFNYEIQPNEYLFQEGRSKHFDQAEYAQFRVNKSGDVVIECLLDKNWKQLR</sequence>
<proteinExistence type="predicted"/>